<dbReference type="SMART" id="SM00481">
    <property type="entry name" value="POLIIIAc"/>
    <property type="match status" value="1"/>
</dbReference>
<dbReference type="NCBIfam" id="NF005298">
    <property type="entry name" value="PRK06826.1"/>
    <property type="match status" value="1"/>
</dbReference>
<dbReference type="PANTHER" id="PTHR32294:SF0">
    <property type="entry name" value="DNA POLYMERASE III SUBUNIT ALPHA"/>
    <property type="match status" value="1"/>
</dbReference>
<evidence type="ECO:0000313" key="12">
    <source>
        <dbReference type="EMBL" id="CDM67739.1"/>
    </source>
</evidence>
<dbReference type="Gene3D" id="1.10.150.870">
    <property type="match status" value="1"/>
</dbReference>
<dbReference type="InterPro" id="IPR003141">
    <property type="entry name" value="Pol/His_phosphatase_N"/>
</dbReference>
<dbReference type="SUPFAM" id="SSF89550">
    <property type="entry name" value="PHP domain-like"/>
    <property type="match status" value="1"/>
</dbReference>
<comment type="subcellular location">
    <subcellularLocation>
        <location evidence="1">Cytoplasm</location>
    </subcellularLocation>
</comment>
<name>W6RVU9_9CLOT</name>
<dbReference type="InterPro" id="IPR040982">
    <property type="entry name" value="DNA_pol3_finger"/>
</dbReference>
<evidence type="ECO:0000259" key="11">
    <source>
        <dbReference type="SMART" id="SM00481"/>
    </source>
</evidence>
<dbReference type="PANTHER" id="PTHR32294">
    <property type="entry name" value="DNA POLYMERASE III SUBUNIT ALPHA"/>
    <property type="match status" value="1"/>
</dbReference>
<dbReference type="Proteomes" id="UP000019426">
    <property type="component" value="Chromosome M2/40_rep1"/>
</dbReference>
<reference evidence="12 13" key="1">
    <citation type="submission" date="2013-11" db="EMBL/GenBank/DDBJ databases">
        <title>Complete genome sequence of Clostridum sp. M2/40.</title>
        <authorList>
            <person name="Wibberg D."/>
            <person name="Puehler A."/>
            <person name="Schlueter A."/>
        </authorList>
    </citation>
    <scope>NUCLEOTIDE SEQUENCE [LARGE SCALE GENOMIC DNA]</scope>
    <source>
        <strain evidence="13">M2/40</strain>
    </source>
</reference>
<feature type="domain" description="Polymerase/histidinol phosphatase N-terminal" evidence="11">
    <location>
        <begin position="5"/>
        <end position="72"/>
    </location>
</feature>
<keyword evidence="13" id="KW-1185">Reference proteome</keyword>
<dbReference type="Pfam" id="PF07733">
    <property type="entry name" value="DNA_pol3_alpha"/>
    <property type="match status" value="1"/>
</dbReference>
<evidence type="ECO:0000256" key="3">
    <source>
        <dbReference type="ARBA" id="ARBA00012417"/>
    </source>
</evidence>
<protein>
    <recommendedName>
        <fullName evidence="4">DNA polymerase III subunit alpha</fullName>
        <ecNumber evidence="3">2.7.7.7</ecNumber>
    </recommendedName>
</protein>
<dbReference type="GO" id="GO:0003887">
    <property type="term" value="F:DNA-directed DNA polymerase activity"/>
    <property type="evidence" value="ECO:0007669"/>
    <property type="project" value="UniProtKB-KW"/>
</dbReference>
<evidence type="ECO:0000256" key="4">
    <source>
        <dbReference type="ARBA" id="ARBA00019114"/>
    </source>
</evidence>
<dbReference type="InterPro" id="IPR012340">
    <property type="entry name" value="NA-bd_OB-fold"/>
</dbReference>
<dbReference type="Gene3D" id="2.40.50.140">
    <property type="entry name" value="Nucleic acid-binding proteins"/>
    <property type="match status" value="1"/>
</dbReference>
<dbReference type="InterPro" id="IPR004013">
    <property type="entry name" value="PHP_dom"/>
</dbReference>
<dbReference type="GO" id="GO:0008408">
    <property type="term" value="F:3'-5' exonuclease activity"/>
    <property type="evidence" value="ECO:0007669"/>
    <property type="project" value="InterPro"/>
</dbReference>
<dbReference type="PATRIC" id="fig|1216932.3.peg.561"/>
<dbReference type="Pfam" id="PF14579">
    <property type="entry name" value="HHH_6"/>
    <property type="match status" value="1"/>
</dbReference>
<dbReference type="STRING" id="1216932.CM240_0574"/>
<dbReference type="GO" id="GO:0005737">
    <property type="term" value="C:cytoplasm"/>
    <property type="evidence" value="ECO:0007669"/>
    <property type="project" value="UniProtKB-SubCell"/>
</dbReference>
<dbReference type="InterPro" id="IPR011708">
    <property type="entry name" value="DNA_pol3_alpha_NTPase_dom"/>
</dbReference>
<dbReference type="InterPro" id="IPR029460">
    <property type="entry name" value="DNAPol_HHH"/>
</dbReference>
<dbReference type="GO" id="GO:0006260">
    <property type="term" value="P:DNA replication"/>
    <property type="evidence" value="ECO:0007669"/>
    <property type="project" value="UniProtKB-KW"/>
</dbReference>
<evidence type="ECO:0000256" key="1">
    <source>
        <dbReference type="ARBA" id="ARBA00004496"/>
    </source>
</evidence>
<dbReference type="GO" id="GO:0003676">
    <property type="term" value="F:nucleic acid binding"/>
    <property type="evidence" value="ECO:0007669"/>
    <property type="project" value="InterPro"/>
</dbReference>
<dbReference type="KEGG" id="clt:CM240_0574"/>
<dbReference type="Gene3D" id="1.10.10.1600">
    <property type="entry name" value="Bacterial DNA polymerase III alpha subunit, thumb domain"/>
    <property type="match status" value="1"/>
</dbReference>
<keyword evidence="8" id="KW-0239">DNA-directed DNA polymerase</keyword>
<comment type="function">
    <text evidence="9">DNA polymerase III is a complex, multichain enzyme responsible for most of the replicative synthesis in bacteria. This DNA polymerase also exhibits 3' to 5' exonuclease activity. The alpha chain is the DNA polymerase.</text>
</comment>
<gene>
    <name evidence="12" type="primary">dnaE</name>
    <name evidence="12" type="ORF">CM240_0574</name>
</gene>
<dbReference type="EC" id="2.7.7.7" evidence="3"/>
<evidence type="ECO:0000313" key="13">
    <source>
        <dbReference type="Proteomes" id="UP000019426"/>
    </source>
</evidence>
<dbReference type="CDD" id="cd12113">
    <property type="entry name" value="PHP_PolIIIA_DnaE3"/>
    <property type="match status" value="1"/>
</dbReference>
<dbReference type="EMBL" id="HG917868">
    <property type="protein sequence ID" value="CDM67739.1"/>
    <property type="molecule type" value="Genomic_DNA"/>
</dbReference>
<keyword evidence="7" id="KW-0235">DNA replication</keyword>
<dbReference type="Pfam" id="PF17657">
    <property type="entry name" value="DNA_pol3_finger"/>
    <property type="match status" value="1"/>
</dbReference>
<dbReference type="eggNOG" id="COG0587">
    <property type="taxonomic scope" value="Bacteria"/>
</dbReference>
<dbReference type="InterPro" id="IPR041931">
    <property type="entry name" value="DNA_pol3_alpha_thumb_dom"/>
</dbReference>
<accession>W6RVU9</accession>
<evidence type="ECO:0000256" key="6">
    <source>
        <dbReference type="ARBA" id="ARBA00022695"/>
    </source>
</evidence>
<dbReference type="CDD" id="cd04485">
    <property type="entry name" value="DnaE_OBF"/>
    <property type="match status" value="1"/>
</dbReference>
<comment type="catalytic activity">
    <reaction evidence="10">
        <text>DNA(n) + a 2'-deoxyribonucleoside 5'-triphosphate = DNA(n+1) + diphosphate</text>
        <dbReference type="Rhea" id="RHEA:22508"/>
        <dbReference type="Rhea" id="RHEA-COMP:17339"/>
        <dbReference type="Rhea" id="RHEA-COMP:17340"/>
        <dbReference type="ChEBI" id="CHEBI:33019"/>
        <dbReference type="ChEBI" id="CHEBI:61560"/>
        <dbReference type="ChEBI" id="CHEBI:173112"/>
        <dbReference type="EC" id="2.7.7.7"/>
    </reaction>
</comment>
<dbReference type="HOGENOM" id="CLU_001600_0_0_9"/>
<evidence type="ECO:0000256" key="5">
    <source>
        <dbReference type="ARBA" id="ARBA00022679"/>
    </source>
</evidence>
<dbReference type="Pfam" id="PF01336">
    <property type="entry name" value="tRNA_anti-codon"/>
    <property type="match status" value="1"/>
</dbReference>
<sequence length="1157" mass="131791">MKDFVHLHLHTEYSLLDGSGKVKKVIEKAKELGMKSVAITDHGAMYGCVEFYKAAQEAGVKAIIGCEIYLAGKDHRIKSLEGGNDTYHLVLLVKNETGYNNLMKIVTEASLNGFYYKPRVDVEYLKAHSEGLVALSACLGGTVAKHLLRDEKEKAKQWAITLRDIFGEDFYLEVQNHGMEEQIKVNSEIVSLARELNIELVATNDVHYIEKEDYKAHDVLICIQTGKTVDDENRMTYKEGEFYIRSREEMEELFPDLEEALDNTVKIAEKCDFHYEFHHSKLPNFPLPEGTDHYEYLVQQCYKGLAERYDVITDEIKERMDYELNIIKTMGYVDYFLIVWDFIKYAIDNNIMTGPGRGSAAGSIVAYTLGITKIDPIKYGLIFERFLNPERVSMPDVDSDFCYERRQEVIDYVVDKYGKECVSQIITFGTMAPRACIRDVGRAMSYSYAEVDAIAKMIPTMLGITIDKALEINPELKKAYESDERVKNLIDIAKKLEGLPRHTSTHAAGVVIASKPLVEYVPLTKNEEAIVSQFTMGTLEELGLLKMDFLGLRTLTVIRDTLEFVKNNKGIDINLDEIDLDDHRVYGMIGEGKTVGVFQLESPGMTNFMKELKPDSLEDIIAGISLYRPGPMAEIPTYIESKKNSNRIQYITKELEPILNVTYGVMVYQEQVMEIVRKLAGYSMGRSDMVRRAMSKKKHKVMEEERKNFIYGIVDENGEIEVPGCIRNGISEEAANKIFDQMMDFASYAFNKSHAAAYALVGYYTAYLMYYHPTEYIAAMLNSVMGNNEKVAFYIRFAKEQGIEVLPPDINESFWKFTAKENTIRFGLGAIKNVGSNVISSIVRTREEKGDFTDFGDFINKIDTSEINKRAVESLIKAGAFDSFMIFRSRLLAVYEKLLDGASNDRKRNIAGQMNLFTDFEESYKSLEISYPNIKEFEKKYILAMEKEMTGIYISGHPLDDYVDTLEEMTDTTTIDIVGSVELEGETVDGGNYIKDGDRVKIGGIISSVTKKFTKNNDIMAFINVQDLYGEVEVIVFPKTMEKNAMYIKEDALVLIRGRITKREDEAPKVICENIEPLIKVEDEKVYIRVANRRAATEAKNILRYMNEFMKGGCPTLIFIEEDRKAYKMPSDLWVNSKLDTMEFLKSSFGEENVKIK</sequence>
<dbReference type="NCBIfam" id="NF004226">
    <property type="entry name" value="PRK05673.1"/>
    <property type="match status" value="1"/>
</dbReference>
<proteinExistence type="inferred from homology"/>
<dbReference type="RefSeq" id="WP_044039685.1">
    <property type="nucleotide sequence ID" value="NZ_HG917868.1"/>
</dbReference>
<organism evidence="12 13">
    <name type="scientific">Clostridium bornimense</name>
    <dbReference type="NCBI Taxonomy" id="1216932"/>
    <lineage>
        <taxon>Bacteria</taxon>
        <taxon>Bacillati</taxon>
        <taxon>Bacillota</taxon>
        <taxon>Clostridia</taxon>
        <taxon>Eubacteriales</taxon>
        <taxon>Clostridiaceae</taxon>
        <taxon>Clostridium</taxon>
    </lineage>
</organism>
<keyword evidence="6 12" id="KW-0548">Nucleotidyltransferase</keyword>
<keyword evidence="5 12" id="KW-0808">Transferase</keyword>
<evidence type="ECO:0000256" key="9">
    <source>
        <dbReference type="ARBA" id="ARBA00025611"/>
    </source>
</evidence>
<evidence type="ECO:0000256" key="2">
    <source>
        <dbReference type="ARBA" id="ARBA00009496"/>
    </source>
</evidence>
<dbReference type="NCBIfam" id="TIGR00594">
    <property type="entry name" value="polc"/>
    <property type="match status" value="1"/>
</dbReference>
<evidence type="ECO:0000256" key="10">
    <source>
        <dbReference type="ARBA" id="ARBA00049244"/>
    </source>
</evidence>
<evidence type="ECO:0000256" key="7">
    <source>
        <dbReference type="ARBA" id="ARBA00022705"/>
    </source>
</evidence>
<dbReference type="InterPro" id="IPR004365">
    <property type="entry name" value="NA-bd_OB_tRNA"/>
</dbReference>
<dbReference type="InterPro" id="IPR016195">
    <property type="entry name" value="Pol/histidinol_Pase-like"/>
</dbReference>
<dbReference type="InterPro" id="IPR004805">
    <property type="entry name" value="DnaE2/DnaE/PolC"/>
</dbReference>
<evidence type="ECO:0000256" key="8">
    <source>
        <dbReference type="ARBA" id="ARBA00022932"/>
    </source>
</evidence>
<dbReference type="AlphaFoldDB" id="W6RVU9"/>
<dbReference type="Pfam" id="PF02811">
    <property type="entry name" value="PHP"/>
    <property type="match status" value="1"/>
</dbReference>
<dbReference type="Gene3D" id="3.20.20.140">
    <property type="entry name" value="Metal-dependent hydrolases"/>
    <property type="match status" value="1"/>
</dbReference>
<comment type="similarity">
    <text evidence="2">Belongs to the DNA polymerase type-C family. DnaE subfamily.</text>
</comment>